<name>A0ABN6PH42_9BURK</name>
<dbReference type="EMBL" id="AP025730">
    <property type="protein sequence ID" value="BDI04319.1"/>
    <property type="molecule type" value="Genomic_DNA"/>
</dbReference>
<feature type="region of interest" description="Disordered" evidence="1">
    <location>
        <begin position="149"/>
        <end position="172"/>
    </location>
</feature>
<feature type="compositionally biased region" description="Pro residues" evidence="1">
    <location>
        <begin position="154"/>
        <end position="165"/>
    </location>
</feature>
<feature type="transmembrane region" description="Helical" evidence="2">
    <location>
        <begin position="44"/>
        <end position="64"/>
    </location>
</feature>
<keyword evidence="2" id="KW-1133">Transmembrane helix</keyword>
<dbReference type="RefSeq" id="WP_251972451.1">
    <property type="nucleotide sequence ID" value="NZ_AP025730.1"/>
</dbReference>
<reference evidence="3" key="1">
    <citation type="submission" date="2022-04" db="EMBL/GenBank/DDBJ databases">
        <title>Whole genome sequence of Sphaerotilus sp. FB-5.</title>
        <authorList>
            <person name="Takeda M."/>
            <person name="Narihara S."/>
            <person name="Akimoto M."/>
            <person name="Akimoto R."/>
            <person name="Nishiyashiki S."/>
            <person name="Murakami T."/>
        </authorList>
    </citation>
    <scope>NUCLEOTIDE SEQUENCE</scope>
    <source>
        <strain evidence="3">FB-5</strain>
    </source>
</reference>
<sequence length="172" mass="18370">MRTAPSFVLDTLTSRGWLYGTRALCAATAGTLLLWLLHGLQLDALAPLPALVTLPMLGLLMGVWRAGGRQALSLGWDGAQWSWRLPAMEAPVHGDVQVRIDLGGWLLLRLTAAAVQAPRRPQASWVALSEADLGGRWHGLRCALYSSRRMTSPATPPSPADPPSAPDSAHPG</sequence>
<dbReference type="Proteomes" id="UP001057498">
    <property type="component" value="Chromosome"/>
</dbReference>
<protein>
    <recommendedName>
        <fullName evidence="5">Toxin CptA</fullName>
    </recommendedName>
</protein>
<evidence type="ECO:0000256" key="2">
    <source>
        <dbReference type="SAM" id="Phobius"/>
    </source>
</evidence>
<evidence type="ECO:0000256" key="1">
    <source>
        <dbReference type="SAM" id="MobiDB-lite"/>
    </source>
</evidence>
<organism evidence="3 4">
    <name type="scientific">Sphaerotilus microaerophilus</name>
    <dbReference type="NCBI Taxonomy" id="2914710"/>
    <lineage>
        <taxon>Bacteria</taxon>
        <taxon>Pseudomonadati</taxon>
        <taxon>Pseudomonadota</taxon>
        <taxon>Betaproteobacteria</taxon>
        <taxon>Burkholderiales</taxon>
        <taxon>Sphaerotilaceae</taxon>
        <taxon>Sphaerotilus</taxon>
    </lineage>
</organism>
<keyword evidence="2" id="KW-0472">Membrane</keyword>
<evidence type="ECO:0000313" key="3">
    <source>
        <dbReference type="EMBL" id="BDI04319.1"/>
    </source>
</evidence>
<evidence type="ECO:0008006" key="5">
    <source>
        <dbReference type="Google" id="ProtNLM"/>
    </source>
</evidence>
<accession>A0ABN6PH42</accession>
<feature type="transmembrane region" description="Helical" evidence="2">
    <location>
        <begin position="21"/>
        <end position="38"/>
    </location>
</feature>
<gene>
    <name evidence="3" type="ORF">CATMQ487_12890</name>
</gene>
<keyword evidence="2" id="KW-0812">Transmembrane</keyword>
<proteinExistence type="predicted"/>
<evidence type="ECO:0000313" key="4">
    <source>
        <dbReference type="Proteomes" id="UP001057498"/>
    </source>
</evidence>
<keyword evidence="4" id="KW-1185">Reference proteome</keyword>